<dbReference type="Proteomes" id="UP001157946">
    <property type="component" value="Unassembled WGS sequence"/>
</dbReference>
<dbReference type="SUPFAM" id="SSF53300">
    <property type="entry name" value="vWA-like"/>
    <property type="match status" value="1"/>
</dbReference>
<evidence type="ECO:0000313" key="3">
    <source>
        <dbReference type="EMBL" id="SMP00267.1"/>
    </source>
</evidence>
<accession>A0AA45WI76</accession>
<evidence type="ECO:0000313" key="4">
    <source>
        <dbReference type="Proteomes" id="UP001157946"/>
    </source>
</evidence>
<dbReference type="InterPro" id="IPR036465">
    <property type="entry name" value="vWFA_dom_sf"/>
</dbReference>
<proteinExistence type="predicted"/>
<name>A0AA45WI76_9BACL</name>
<comment type="caution">
    <text evidence="3">The sequence shown here is derived from an EMBL/GenBank/DDBJ whole genome shotgun (WGS) entry which is preliminary data.</text>
</comment>
<dbReference type="PROSITE" id="PS51257">
    <property type="entry name" value="PROKAR_LIPOPROTEIN"/>
    <property type="match status" value="1"/>
</dbReference>
<dbReference type="SMART" id="SM00327">
    <property type="entry name" value="VWA"/>
    <property type="match status" value="1"/>
</dbReference>
<keyword evidence="4" id="KW-1185">Reference proteome</keyword>
<evidence type="ECO:0000259" key="2">
    <source>
        <dbReference type="PROSITE" id="PS50234"/>
    </source>
</evidence>
<dbReference type="AlphaFoldDB" id="A0AA45WI76"/>
<dbReference type="RefSeq" id="WP_284723800.1">
    <property type="nucleotide sequence ID" value="NZ_FXTU01000001.1"/>
</dbReference>
<dbReference type="PROSITE" id="PS50234">
    <property type="entry name" value="VWFA"/>
    <property type="match status" value="1"/>
</dbReference>
<protein>
    <submittedName>
        <fullName evidence="3">D-amino-acid dehydrogenase/Ca-activated chloride channel family protein</fullName>
    </submittedName>
</protein>
<feature type="signal peptide" evidence="1">
    <location>
        <begin position="1"/>
        <end position="20"/>
    </location>
</feature>
<dbReference type="InterPro" id="IPR002035">
    <property type="entry name" value="VWF_A"/>
</dbReference>
<evidence type="ECO:0000256" key="1">
    <source>
        <dbReference type="SAM" id="SignalP"/>
    </source>
</evidence>
<sequence>MNSFYVKVVSGLVVFSVAIAGCSTPVSKTEEGVTAEQNKETKKAYATEVEEMLKEGPGKYAGDAYHKENANKELDTLPKNLTGEQAYQKLVELFAEDYQPYVKKLDAFDTTYTVSGDPGDLKTPSGKQLNVMILIDSSGSMAGKVDGFSKMTLAKNAVSRFASSLSTHANVSLRVYGHKGSNADKDKDLSCKSTEVVYPLGKYDQQMFGKALDKFKPTGWTPIALAMKEAANDLSKINGPSENLVYVVSDGIETCGGNPVQVAQELNKSNVKAVVNIIGFDVDNAGQKALQEVAKAGGGEYATVRNDEGLRRYFDTQRMKIWEKWLMWKVRNTRSIIHQFVQKKGELQRLTFSGHGVDKLSSTESRHMKDALSHLEDSGKLSSEEADKVKELITNRADKIDEYRKSRYDSIMELLEENKKKIREIVEKKGKNKMDEYDTN</sequence>
<dbReference type="Gene3D" id="3.40.50.410">
    <property type="entry name" value="von Willebrand factor, type A domain"/>
    <property type="match status" value="2"/>
</dbReference>
<feature type="domain" description="VWFA" evidence="2">
    <location>
        <begin position="130"/>
        <end position="317"/>
    </location>
</feature>
<keyword evidence="1" id="KW-0732">Signal</keyword>
<dbReference type="EMBL" id="FXTU01000001">
    <property type="protein sequence ID" value="SMP00267.1"/>
    <property type="molecule type" value="Genomic_DNA"/>
</dbReference>
<organism evidence="3 4">
    <name type="scientific">Laceyella tengchongensis</name>
    <dbReference type="NCBI Taxonomy" id="574699"/>
    <lineage>
        <taxon>Bacteria</taxon>
        <taxon>Bacillati</taxon>
        <taxon>Bacillota</taxon>
        <taxon>Bacilli</taxon>
        <taxon>Bacillales</taxon>
        <taxon>Thermoactinomycetaceae</taxon>
        <taxon>Laceyella</taxon>
    </lineage>
</organism>
<dbReference type="Pfam" id="PF00092">
    <property type="entry name" value="VWA"/>
    <property type="match status" value="1"/>
</dbReference>
<gene>
    <name evidence="3" type="ORF">SAMN06265361_10143</name>
</gene>
<feature type="chain" id="PRO_5041270922" evidence="1">
    <location>
        <begin position="21"/>
        <end position="440"/>
    </location>
</feature>
<reference evidence="3" key="1">
    <citation type="submission" date="2017-05" db="EMBL/GenBank/DDBJ databases">
        <authorList>
            <person name="Varghese N."/>
            <person name="Submissions S."/>
        </authorList>
    </citation>
    <scope>NUCLEOTIDE SEQUENCE</scope>
    <source>
        <strain evidence="3">DSM 45262</strain>
    </source>
</reference>